<evidence type="ECO:0000256" key="6">
    <source>
        <dbReference type="NCBIfam" id="TIGR01068"/>
    </source>
</evidence>
<dbReference type="SUPFAM" id="SSF52833">
    <property type="entry name" value="Thioredoxin-like"/>
    <property type="match status" value="1"/>
</dbReference>
<evidence type="ECO:0000256" key="2">
    <source>
        <dbReference type="ARBA" id="ARBA00022448"/>
    </source>
</evidence>
<dbReference type="EMBL" id="FNFB01000001">
    <property type="protein sequence ID" value="SDJ23511.1"/>
    <property type="molecule type" value="Genomic_DNA"/>
</dbReference>
<dbReference type="PANTHER" id="PTHR45663">
    <property type="entry name" value="GEO12009P1"/>
    <property type="match status" value="1"/>
</dbReference>
<dbReference type="GO" id="GO:0015035">
    <property type="term" value="F:protein-disulfide reductase activity"/>
    <property type="evidence" value="ECO:0007669"/>
    <property type="project" value="UniProtKB-UniRule"/>
</dbReference>
<keyword evidence="3" id="KW-0249">Electron transport</keyword>
<evidence type="ECO:0000256" key="5">
    <source>
        <dbReference type="ARBA" id="ARBA00023284"/>
    </source>
</evidence>
<keyword evidence="5" id="KW-0676">Redox-active center</keyword>
<dbReference type="GO" id="GO:0045454">
    <property type="term" value="P:cell redox homeostasis"/>
    <property type="evidence" value="ECO:0007669"/>
    <property type="project" value="TreeGrafter"/>
</dbReference>
<dbReference type="InterPro" id="IPR013766">
    <property type="entry name" value="Thioredoxin_domain"/>
</dbReference>
<dbReference type="STRING" id="683260.SAMN05421874_101150"/>
<accession>A0A1G8S2W8</accession>
<proteinExistence type="inferred from homology"/>
<dbReference type="Pfam" id="PF00085">
    <property type="entry name" value="Thioredoxin"/>
    <property type="match status" value="1"/>
</dbReference>
<keyword evidence="4" id="KW-1015">Disulfide bond</keyword>
<name>A0A1G8S2W8_9ACTN</name>
<dbReference type="GO" id="GO:0005829">
    <property type="term" value="C:cytosol"/>
    <property type="evidence" value="ECO:0007669"/>
    <property type="project" value="TreeGrafter"/>
</dbReference>
<keyword evidence="2" id="KW-0813">Transport</keyword>
<organism evidence="8 9">
    <name type="scientific">Nonomuraea maritima</name>
    <dbReference type="NCBI Taxonomy" id="683260"/>
    <lineage>
        <taxon>Bacteria</taxon>
        <taxon>Bacillati</taxon>
        <taxon>Actinomycetota</taxon>
        <taxon>Actinomycetes</taxon>
        <taxon>Streptosporangiales</taxon>
        <taxon>Streptosporangiaceae</taxon>
        <taxon>Nonomuraea</taxon>
    </lineage>
</organism>
<evidence type="ECO:0000313" key="8">
    <source>
        <dbReference type="EMBL" id="SDJ23511.1"/>
    </source>
</evidence>
<dbReference type="Proteomes" id="UP000198683">
    <property type="component" value="Unassembled WGS sequence"/>
</dbReference>
<protein>
    <recommendedName>
        <fullName evidence="6">Thioredoxin</fullName>
    </recommendedName>
</protein>
<dbReference type="PRINTS" id="PR00421">
    <property type="entry name" value="THIOREDOXIN"/>
</dbReference>
<evidence type="ECO:0000256" key="3">
    <source>
        <dbReference type="ARBA" id="ARBA00022982"/>
    </source>
</evidence>
<dbReference type="PROSITE" id="PS51352">
    <property type="entry name" value="THIOREDOXIN_2"/>
    <property type="match status" value="1"/>
</dbReference>
<gene>
    <name evidence="8" type="ORF">SAMN05421874_101150</name>
</gene>
<feature type="domain" description="Thioredoxin" evidence="7">
    <location>
        <begin position="17"/>
        <end position="132"/>
    </location>
</feature>
<dbReference type="FunFam" id="3.40.30.10:FF:000001">
    <property type="entry name" value="Thioredoxin"/>
    <property type="match status" value="1"/>
</dbReference>
<dbReference type="PANTHER" id="PTHR45663:SF11">
    <property type="entry name" value="GEO12009P1"/>
    <property type="match status" value="1"/>
</dbReference>
<sequence length="132" mass="14469">MRSRRAVDTDVRGWPANGGGEEAMAGTLKSVTDESFEADVLGKDGIVVVDFWAKWCGPCRQMAPELEKLQAAYATRIDVLKLDIEENPRMAERYGVTSIPMLNVYRDGEVVKTIIGAASMESVAAELAEFLD</sequence>
<comment type="similarity">
    <text evidence="1">Belongs to the thioredoxin family.</text>
</comment>
<evidence type="ECO:0000256" key="1">
    <source>
        <dbReference type="ARBA" id="ARBA00008987"/>
    </source>
</evidence>
<dbReference type="PROSITE" id="PS00194">
    <property type="entry name" value="THIOREDOXIN_1"/>
    <property type="match status" value="1"/>
</dbReference>
<dbReference type="AlphaFoldDB" id="A0A1G8S2W8"/>
<dbReference type="InterPro" id="IPR036249">
    <property type="entry name" value="Thioredoxin-like_sf"/>
</dbReference>
<evidence type="ECO:0000259" key="7">
    <source>
        <dbReference type="PROSITE" id="PS51352"/>
    </source>
</evidence>
<dbReference type="InterPro" id="IPR005746">
    <property type="entry name" value="Thioredoxin"/>
</dbReference>
<evidence type="ECO:0000313" key="9">
    <source>
        <dbReference type="Proteomes" id="UP000198683"/>
    </source>
</evidence>
<evidence type="ECO:0000256" key="4">
    <source>
        <dbReference type="ARBA" id="ARBA00023157"/>
    </source>
</evidence>
<dbReference type="CDD" id="cd02947">
    <property type="entry name" value="TRX_family"/>
    <property type="match status" value="1"/>
</dbReference>
<dbReference type="NCBIfam" id="TIGR01068">
    <property type="entry name" value="thioredoxin"/>
    <property type="match status" value="1"/>
</dbReference>
<dbReference type="Gene3D" id="3.40.30.10">
    <property type="entry name" value="Glutaredoxin"/>
    <property type="match status" value="1"/>
</dbReference>
<keyword evidence="9" id="KW-1185">Reference proteome</keyword>
<reference evidence="8 9" key="1">
    <citation type="submission" date="2016-10" db="EMBL/GenBank/DDBJ databases">
        <authorList>
            <person name="de Groot N.N."/>
        </authorList>
    </citation>
    <scope>NUCLEOTIDE SEQUENCE [LARGE SCALE GENOMIC DNA]</scope>
    <source>
        <strain evidence="8 9">CGMCC 4.5681</strain>
    </source>
</reference>
<dbReference type="InterPro" id="IPR017937">
    <property type="entry name" value="Thioredoxin_CS"/>
</dbReference>